<keyword evidence="4" id="KW-1185">Reference proteome</keyword>
<dbReference type="EMBL" id="PGOL01001242">
    <property type="protein sequence ID" value="PKI59690.1"/>
    <property type="molecule type" value="Genomic_DNA"/>
</dbReference>
<gene>
    <name evidence="1" type="ORF">CDL15_Pgr001220</name>
    <name evidence="2" type="ORF">CRG98_019917</name>
</gene>
<name>A0A218WKD5_PUNGR</name>
<dbReference type="Proteomes" id="UP000197138">
    <property type="component" value="Unassembled WGS sequence"/>
</dbReference>
<protein>
    <submittedName>
        <fullName evidence="1">Uncharacterized protein</fullName>
    </submittedName>
</protein>
<evidence type="ECO:0000313" key="2">
    <source>
        <dbReference type="EMBL" id="PKI59690.1"/>
    </source>
</evidence>
<proteinExistence type="predicted"/>
<organism evidence="1 3">
    <name type="scientific">Punica granatum</name>
    <name type="common">Pomegranate</name>
    <dbReference type="NCBI Taxonomy" id="22663"/>
    <lineage>
        <taxon>Eukaryota</taxon>
        <taxon>Viridiplantae</taxon>
        <taxon>Streptophyta</taxon>
        <taxon>Embryophyta</taxon>
        <taxon>Tracheophyta</taxon>
        <taxon>Spermatophyta</taxon>
        <taxon>Magnoliopsida</taxon>
        <taxon>eudicotyledons</taxon>
        <taxon>Gunneridae</taxon>
        <taxon>Pentapetalae</taxon>
        <taxon>rosids</taxon>
        <taxon>malvids</taxon>
        <taxon>Myrtales</taxon>
        <taxon>Lythraceae</taxon>
        <taxon>Punica</taxon>
    </lineage>
</organism>
<comment type="caution">
    <text evidence="1">The sequence shown here is derived from an EMBL/GenBank/DDBJ whole genome shotgun (WGS) entry which is preliminary data.</text>
</comment>
<accession>A0A218WKD5</accession>
<evidence type="ECO:0000313" key="4">
    <source>
        <dbReference type="Proteomes" id="UP000233551"/>
    </source>
</evidence>
<sequence>MRIHRLFCYPLVRSDPTPGSLSPRCFNLFIGHSKHTVSRSEILAQCKPIGIHLLYSVVLCNYSSVHCEDLICTSIHSFVRIPDRQARGLSVESVKLARYYLETSKPEYSRSRFTQGVDHRGLMNCKH</sequence>
<dbReference type="EMBL" id="MTKT01003953">
    <property type="protein sequence ID" value="OWM73106.1"/>
    <property type="molecule type" value="Genomic_DNA"/>
</dbReference>
<evidence type="ECO:0000313" key="3">
    <source>
        <dbReference type="Proteomes" id="UP000197138"/>
    </source>
</evidence>
<evidence type="ECO:0000313" key="1">
    <source>
        <dbReference type="EMBL" id="OWM73106.1"/>
    </source>
</evidence>
<reference evidence="1" key="2">
    <citation type="submission" date="2017-06" db="EMBL/GenBank/DDBJ databases">
        <title>The pomegranate genome and the genomics of punicalagin biosynthesis.</title>
        <authorList>
            <person name="Xu C."/>
        </authorList>
    </citation>
    <scope>NUCLEOTIDE SEQUENCE [LARGE SCALE GENOMIC DNA]</scope>
    <source>
        <tissue evidence="1">Fresh leaf</tissue>
    </source>
</reference>
<reference evidence="3" key="1">
    <citation type="journal article" date="2017" name="Plant J.">
        <title>The pomegranate (Punica granatum L.) genome and the genomics of punicalagin biosynthesis.</title>
        <authorList>
            <person name="Qin G."/>
            <person name="Xu C."/>
            <person name="Ming R."/>
            <person name="Tang H."/>
            <person name="Guyot R."/>
            <person name="Kramer E.M."/>
            <person name="Hu Y."/>
            <person name="Yi X."/>
            <person name="Qi Y."/>
            <person name="Xu X."/>
            <person name="Gao Z."/>
            <person name="Pan H."/>
            <person name="Jian J."/>
            <person name="Tian Y."/>
            <person name="Yue Z."/>
            <person name="Xu Y."/>
        </authorList>
    </citation>
    <scope>NUCLEOTIDE SEQUENCE [LARGE SCALE GENOMIC DNA]</scope>
    <source>
        <strain evidence="3">cv. Dabenzi</strain>
    </source>
</reference>
<dbReference type="AlphaFoldDB" id="A0A218WKD5"/>
<dbReference type="Proteomes" id="UP000233551">
    <property type="component" value="Unassembled WGS sequence"/>
</dbReference>
<reference evidence="2 4" key="3">
    <citation type="submission" date="2017-11" db="EMBL/GenBank/DDBJ databases">
        <title>De-novo sequencing of pomegranate (Punica granatum L.) genome.</title>
        <authorList>
            <person name="Akparov Z."/>
            <person name="Amiraslanov A."/>
            <person name="Hajiyeva S."/>
            <person name="Abbasov M."/>
            <person name="Kaur K."/>
            <person name="Hamwieh A."/>
            <person name="Solovyev V."/>
            <person name="Salamov A."/>
            <person name="Braich B."/>
            <person name="Kosarev P."/>
            <person name="Mahmoud A."/>
            <person name="Hajiyev E."/>
            <person name="Babayeva S."/>
            <person name="Izzatullayeva V."/>
            <person name="Mammadov A."/>
            <person name="Mammadov A."/>
            <person name="Sharifova S."/>
            <person name="Ojaghi J."/>
            <person name="Eynullazada K."/>
            <person name="Bayramov B."/>
            <person name="Abdulazimova A."/>
            <person name="Shahmuradov I."/>
        </authorList>
    </citation>
    <scope>NUCLEOTIDE SEQUENCE [LARGE SCALE GENOMIC DNA]</scope>
    <source>
        <strain evidence="2">AG2017</strain>
        <strain evidence="4">cv. AG2017</strain>
        <tissue evidence="2">Leaf</tissue>
    </source>
</reference>